<protein>
    <submittedName>
        <fullName evidence="2">Dihydrodipicolinate synthase family protein</fullName>
    </submittedName>
</protein>
<evidence type="ECO:0000256" key="1">
    <source>
        <dbReference type="ARBA" id="ARBA00023239"/>
    </source>
</evidence>
<dbReference type="InterPro" id="IPR002220">
    <property type="entry name" value="DapA-like"/>
</dbReference>
<gene>
    <name evidence="2" type="ORF">OSH07_12730</name>
</gene>
<evidence type="ECO:0000313" key="3">
    <source>
        <dbReference type="Proteomes" id="UP001144805"/>
    </source>
</evidence>
<comment type="caution">
    <text evidence="2">The sequence shown here is derived from an EMBL/GenBank/DDBJ whole genome shotgun (WGS) entry which is preliminary data.</text>
</comment>
<dbReference type="InterPro" id="IPR013785">
    <property type="entry name" value="Aldolase_TIM"/>
</dbReference>
<dbReference type="AlphaFoldDB" id="A0A9X3IL20"/>
<keyword evidence="1" id="KW-0456">Lyase</keyword>
<sequence length="313" mass="32987">MKTTPVTPADLVASIIALPPIARNPDGGINPGESQKIVDWLASAGVSSFMYGGIANLFNARLSEYGAVLDLIEAVAPSDDAWMIPAIGGDYGKAIDQVAMLRERDFPTAILLPFWLVQPKGVATGIRKLADAYGKPLMVFFKALDYLGPQDVAALLKDGALCGVEYGVVPDENGESPHLTTLLDLVGSAERLIDGAGELTIVESSKFGIQGYTSGTGLLAPHISMALLEAVKRGDRAAIESLSRPFVDFDAARAAHSAIPVVHDAIRLAGIADTGPIGPFFESASDPAIVADITRIANELMQANADFTRMEGR</sequence>
<dbReference type="SUPFAM" id="SSF51569">
    <property type="entry name" value="Aldolase"/>
    <property type="match status" value="1"/>
</dbReference>
<dbReference type="GO" id="GO:0016829">
    <property type="term" value="F:lyase activity"/>
    <property type="evidence" value="ECO:0007669"/>
    <property type="project" value="UniProtKB-KW"/>
</dbReference>
<dbReference type="Proteomes" id="UP001144805">
    <property type="component" value="Unassembled WGS sequence"/>
</dbReference>
<reference evidence="2" key="1">
    <citation type="submission" date="2022-11" db="EMBL/GenBank/DDBJ databases">
        <title>Biodiversity and phylogenetic relationships of bacteria.</title>
        <authorList>
            <person name="Machado R.A.R."/>
            <person name="Bhat A."/>
            <person name="Loulou A."/>
            <person name="Kallel S."/>
        </authorList>
    </citation>
    <scope>NUCLEOTIDE SEQUENCE</scope>
    <source>
        <strain evidence="2">K-TC2</strain>
    </source>
</reference>
<accession>A0A9X3IL20</accession>
<keyword evidence="3" id="KW-1185">Reference proteome</keyword>
<dbReference type="Gene3D" id="3.20.20.70">
    <property type="entry name" value="Aldolase class I"/>
    <property type="match status" value="1"/>
</dbReference>
<proteinExistence type="predicted"/>
<dbReference type="SMART" id="SM01130">
    <property type="entry name" value="DHDPS"/>
    <property type="match status" value="1"/>
</dbReference>
<dbReference type="EMBL" id="JAPKNK010000004">
    <property type="protein sequence ID" value="MCX5570063.1"/>
    <property type="molecule type" value="Genomic_DNA"/>
</dbReference>
<organism evidence="2 3">
    <name type="scientific">Kaistia nematophila</name>
    <dbReference type="NCBI Taxonomy" id="2994654"/>
    <lineage>
        <taxon>Bacteria</taxon>
        <taxon>Pseudomonadati</taxon>
        <taxon>Pseudomonadota</taxon>
        <taxon>Alphaproteobacteria</taxon>
        <taxon>Hyphomicrobiales</taxon>
        <taxon>Kaistiaceae</taxon>
        <taxon>Kaistia</taxon>
    </lineage>
</organism>
<evidence type="ECO:0000313" key="2">
    <source>
        <dbReference type="EMBL" id="MCX5570063.1"/>
    </source>
</evidence>
<dbReference type="RefSeq" id="WP_266339025.1">
    <property type="nucleotide sequence ID" value="NZ_JAPKNK010000004.1"/>
</dbReference>
<name>A0A9X3IL20_9HYPH</name>